<accession>A0A6S4UJ04</accession>
<organism evidence="1 2">
    <name type="scientific">Acinetobacter pittii</name>
    <name type="common">Acinetobacter genomosp. 3</name>
    <dbReference type="NCBI Taxonomy" id="48296"/>
    <lineage>
        <taxon>Bacteria</taxon>
        <taxon>Pseudomonadati</taxon>
        <taxon>Pseudomonadota</taxon>
        <taxon>Gammaproteobacteria</taxon>
        <taxon>Moraxellales</taxon>
        <taxon>Moraxellaceae</taxon>
        <taxon>Acinetobacter</taxon>
        <taxon>Acinetobacter calcoaceticus/baumannii complex</taxon>
    </lineage>
</organism>
<dbReference type="RefSeq" id="WP_182917966.1">
    <property type="nucleotide sequence ID" value="NZ_AP021936.1"/>
</dbReference>
<reference evidence="1 2" key="1">
    <citation type="submission" date="2019-12" db="EMBL/GenBank/DDBJ databases">
        <title>complete genome sequences of Acinetobacter pittii str. WP2-W18-ESBL-11 isolated from wastewater treatment plant effluent.</title>
        <authorList>
            <person name="Sekizuka T."/>
            <person name="Itokawa K."/>
            <person name="Yatsu K."/>
            <person name="Inamine Y."/>
            <person name="Kuroda M."/>
        </authorList>
    </citation>
    <scope>NUCLEOTIDE SEQUENCE [LARGE SCALE GENOMIC DNA]</scope>
    <source>
        <strain evidence="1 2">WP2-W18-ESBL-11</strain>
    </source>
</reference>
<dbReference type="Pfam" id="PF15892">
    <property type="entry name" value="BNR_4"/>
    <property type="match status" value="1"/>
</dbReference>
<dbReference type="EMBL" id="AP021936">
    <property type="protein sequence ID" value="BBQ48476.1"/>
    <property type="molecule type" value="Genomic_DNA"/>
</dbReference>
<evidence type="ECO:0000313" key="2">
    <source>
        <dbReference type="Proteomes" id="UP000515758"/>
    </source>
</evidence>
<evidence type="ECO:0000313" key="1">
    <source>
        <dbReference type="EMBL" id="BBQ48476.1"/>
    </source>
</evidence>
<protein>
    <submittedName>
        <fullName evidence="1">Uncharacterized protein</fullName>
    </submittedName>
</protein>
<gene>
    <name evidence="1" type="ORF">WP2W18E11_14740</name>
</gene>
<sequence length="984" mass="108707">MPLPNIQKFIGTDVTQQGFKNAQADLLVYINEMDARIGSTAAGYFKSYQSLSDANADIVNIPFGVSVRVLSSIDGGDYYKASASATNLTKSAYDPVEQAKQVFLQNLKISNITNTAEKIQGYAVSSDLKLVQSPNVLTMFIPVESGDVIEFKGALGSGIVGELIHYALLFDEQFNLVGPIYSYTSTGVIIETNYSSVASQRGYVCLRIRSDRAYQVSLNSKVYKEQGDNSLKIEADNYSFSEYEIGYVINADGTRTNTSDTAWRNYYIPVSKGDRVNCFCSTGDGSTGIDISFVAFMRNDRTFVSNLKTCRTNAALNVATASVEAPNDGLIYIRAKVGIQPKIFKISQEFLAKNQFKDYFDDQLASLDDISDAPYDTSYIYDIGGIKVNVNQESGWRSYFIDCNKGDKFTYDGIVGSGVVGQEMLYMAQFDGQLNYVEAITTYISEGSQSKVGRIDGVASRTGKFYIRARSLGGSNVKITKESKIFASNGDVSSAHTRLDEFEKELNLVGGQLVDTVSEKVDEALSSGVEQIITPIIDDKILGIAGDVIESGVSDAIAASGIASLTRLDSQLERLPVNLSNDHGYNFVPYSQNNIVTFDDYQYVVAVDHNRDPILLQRYKLGAWKTFNLGLLDGNPFAAPNYEDSHNNFVVTVTASGKIMVSGNHHNNVCRCVVSENAHDIESWNRVFYTQSNAVTYPRLLRYPDGTVQAFWREGSSGNGAYYASIWDDQNNVFNAKRMLIDQASTVTSNPYEQCIGIGVDGSLHLCWGYRTNSASADTNFGMFYAKSNNKGLSWTSASGAQNFELPLNDVRSERIFNAPPSGGYVNQNGGCCDKDGRYHTVITQYDSNNKTQIVHIWFDGSAWRSDWVTDFDFHYSLTANMVTADLSRPLVACTRNGKTFVLYHTNYMGRGEQIRCIDVTNVGAPVGFCLAKFNTRNVELSINVDYVMRDHEFVMLLSRGGGDRTNEIWKNQPGYLLTAPLPI</sequence>
<proteinExistence type="predicted"/>
<dbReference type="AlphaFoldDB" id="A0A6S4UJ04"/>
<dbReference type="InterPro" id="IPR036278">
    <property type="entry name" value="Sialidase_sf"/>
</dbReference>
<name>A0A6S4UJ04_ACIPI</name>
<dbReference type="SUPFAM" id="SSF50939">
    <property type="entry name" value="Sialidases"/>
    <property type="match status" value="1"/>
</dbReference>
<dbReference type="Proteomes" id="UP000515758">
    <property type="component" value="Chromosome"/>
</dbReference>